<dbReference type="Proteomes" id="UP000799118">
    <property type="component" value="Unassembled WGS sequence"/>
</dbReference>
<dbReference type="Pfam" id="PF24883">
    <property type="entry name" value="NPHP3_N"/>
    <property type="match status" value="1"/>
</dbReference>
<dbReference type="PANTHER" id="PTHR10039">
    <property type="entry name" value="AMELOGENIN"/>
    <property type="match status" value="1"/>
</dbReference>
<dbReference type="Gene3D" id="1.25.40.20">
    <property type="entry name" value="Ankyrin repeat-containing domain"/>
    <property type="match status" value="1"/>
</dbReference>
<dbReference type="OrthoDB" id="7464126at2759"/>
<dbReference type="InterPro" id="IPR056884">
    <property type="entry name" value="NPHP3-like_N"/>
</dbReference>
<reference evidence="3" key="1">
    <citation type="journal article" date="2019" name="Environ. Microbiol.">
        <title>Fungal ecological strategies reflected in gene transcription - a case study of two litter decomposers.</title>
        <authorList>
            <person name="Barbi F."/>
            <person name="Kohler A."/>
            <person name="Barry K."/>
            <person name="Baskaran P."/>
            <person name="Daum C."/>
            <person name="Fauchery L."/>
            <person name="Ihrmark K."/>
            <person name="Kuo A."/>
            <person name="LaButti K."/>
            <person name="Lipzen A."/>
            <person name="Morin E."/>
            <person name="Grigoriev I.V."/>
            <person name="Henrissat B."/>
            <person name="Lindahl B."/>
            <person name="Martin F."/>
        </authorList>
    </citation>
    <scope>NUCLEOTIDE SEQUENCE</scope>
    <source>
        <strain evidence="3">JB14</strain>
    </source>
</reference>
<keyword evidence="4" id="KW-1185">Reference proteome</keyword>
<feature type="domain" description="Nephrocystin 3-like N-terminal" evidence="2">
    <location>
        <begin position="11"/>
        <end position="146"/>
    </location>
</feature>
<proteinExistence type="predicted"/>
<feature type="non-terminal residue" evidence="3">
    <location>
        <position position="514"/>
    </location>
</feature>
<protein>
    <recommendedName>
        <fullName evidence="2">Nephrocystin 3-like N-terminal domain-containing protein</fullName>
    </recommendedName>
</protein>
<evidence type="ECO:0000313" key="4">
    <source>
        <dbReference type="Proteomes" id="UP000799118"/>
    </source>
</evidence>
<dbReference type="SUPFAM" id="SSF52540">
    <property type="entry name" value="P-loop containing nucleoside triphosphate hydrolases"/>
    <property type="match status" value="1"/>
</dbReference>
<evidence type="ECO:0000256" key="1">
    <source>
        <dbReference type="ARBA" id="ARBA00022737"/>
    </source>
</evidence>
<dbReference type="SUPFAM" id="SSF48403">
    <property type="entry name" value="Ankyrin repeat"/>
    <property type="match status" value="1"/>
</dbReference>
<dbReference type="InterPro" id="IPR027417">
    <property type="entry name" value="P-loop_NTPase"/>
</dbReference>
<sequence length="514" mass="57401">MLRRAHSGSMGSPAVGKVCYAHRPIETLMEEPGLAFFYFDFRDSTKQTVYGLLSCLVYQLASRSSDCNSLLTQFYGKHCGNRPQHPNDDLLVQCLKSMLQVLPNVYLVFDALDECPEATRHKDLFPILQKLIGFKKEGFHLLVTSRPEQDIKKVIMSNLTQDLDLAKSQEIIHHVLDLDKTTDHADDIHHYISKKVSMMEDWSTALRETVQTSLVSKADGMFLLASLQLQTLRRCLPVTVKEVLEALPSSLSDMYRRVLESIDIANRPLAFHIFECLAYACRSLSPKELAEVLIVDFEKNGGSMLKPAYRVQDAVDSLFKICSSLIQVVDIHGVPHSSKIVQFAHLSIRDYLVSTDCMKFYHLEPSHAHTTLAKLCISNLIYPSPLSTLPLGPYAADYWLMHMLESNGLAVDVLGKPLIQLLHPRSHGHFTEWRSAYVHGMSYNTNARALYCAAALGQSVIMQEWLLKSTDIVNMPGGPSGTALCVAAKEGKIQIVSLLLESNVVAVDAQGNDN</sequence>
<gene>
    <name evidence="3" type="ORF">BT96DRAFT_93841</name>
</gene>
<evidence type="ECO:0000259" key="2">
    <source>
        <dbReference type="Pfam" id="PF24883"/>
    </source>
</evidence>
<dbReference type="EMBL" id="ML770630">
    <property type="protein sequence ID" value="KAE9383217.1"/>
    <property type="molecule type" value="Genomic_DNA"/>
</dbReference>
<evidence type="ECO:0000313" key="3">
    <source>
        <dbReference type="EMBL" id="KAE9383217.1"/>
    </source>
</evidence>
<keyword evidence="1" id="KW-0677">Repeat</keyword>
<organism evidence="3 4">
    <name type="scientific">Gymnopus androsaceus JB14</name>
    <dbReference type="NCBI Taxonomy" id="1447944"/>
    <lineage>
        <taxon>Eukaryota</taxon>
        <taxon>Fungi</taxon>
        <taxon>Dikarya</taxon>
        <taxon>Basidiomycota</taxon>
        <taxon>Agaricomycotina</taxon>
        <taxon>Agaricomycetes</taxon>
        <taxon>Agaricomycetidae</taxon>
        <taxon>Agaricales</taxon>
        <taxon>Marasmiineae</taxon>
        <taxon>Omphalotaceae</taxon>
        <taxon>Gymnopus</taxon>
    </lineage>
</organism>
<dbReference type="AlphaFoldDB" id="A0A6A4GCP1"/>
<name>A0A6A4GCP1_9AGAR</name>
<dbReference type="InterPro" id="IPR036770">
    <property type="entry name" value="Ankyrin_rpt-contain_sf"/>
</dbReference>
<dbReference type="PANTHER" id="PTHR10039:SF16">
    <property type="entry name" value="GPI INOSITOL-DEACYLASE"/>
    <property type="match status" value="1"/>
</dbReference>
<accession>A0A6A4GCP1</accession>